<dbReference type="SUPFAM" id="SSF52540">
    <property type="entry name" value="P-loop containing nucleoside triphosphate hydrolases"/>
    <property type="match status" value="1"/>
</dbReference>
<evidence type="ECO:0000313" key="4">
    <source>
        <dbReference type="Proteomes" id="UP000274131"/>
    </source>
</evidence>
<evidence type="ECO:0000256" key="1">
    <source>
        <dbReference type="ARBA" id="ARBA00022962"/>
    </source>
</evidence>
<dbReference type="GO" id="GO:0005737">
    <property type="term" value="C:cytoplasm"/>
    <property type="evidence" value="ECO:0007669"/>
    <property type="project" value="TreeGrafter"/>
</dbReference>
<dbReference type="OrthoDB" id="1739076at2759"/>
<dbReference type="GO" id="GO:0003883">
    <property type="term" value="F:CTP synthase activity"/>
    <property type="evidence" value="ECO:0007669"/>
    <property type="project" value="InterPro"/>
</dbReference>
<evidence type="ECO:0000259" key="2">
    <source>
        <dbReference type="Pfam" id="PF06418"/>
    </source>
</evidence>
<dbReference type="GO" id="GO:0006241">
    <property type="term" value="P:CTP biosynthetic process"/>
    <property type="evidence" value="ECO:0007669"/>
    <property type="project" value="TreeGrafter"/>
</dbReference>
<dbReference type="Gene3D" id="3.40.50.880">
    <property type="match status" value="1"/>
</dbReference>
<dbReference type="STRING" id="51028.A0A0N4UUC7"/>
<accession>A0A0N4UUC7</accession>
<dbReference type="PANTHER" id="PTHR11550">
    <property type="entry name" value="CTP SYNTHASE"/>
    <property type="match status" value="1"/>
</dbReference>
<dbReference type="Pfam" id="PF06418">
    <property type="entry name" value="CTP_synth_N"/>
    <property type="match status" value="1"/>
</dbReference>
<reference evidence="3 4" key="2">
    <citation type="submission" date="2018-10" db="EMBL/GenBank/DDBJ databases">
        <authorList>
            <consortium name="Pathogen Informatics"/>
        </authorList>
    </citation>
    <scope>NUCLEOTIDE SEQUENCE [LARGE SCALE GENOMIC DNA]</scope>
</reference>
<feature type="domain" description="CTP synthase N-terminal" evidence="2">
    <location>
        <begin position="1"/>
        <end position="116"/>
    </location>
</feature>
<dbReference type="InterPro" id="IPR029062">
    <property type="entry name" value="Class_I_gatase-like"/>
</dbReference>
<dbReference type="InterPro" id="IPR027417">
    <property type="entry name" value="P-loop_NTPase"/>
</dbReference>
<gene>
    <name evidence="3" type="ORF">EVEC_LOCUS692</name>
</gene>
<evidence type="ECO:0000313" key="3">
    <source>
        <dbReference type="EMBL" id="VDD85549.1"/>
    </source>
</evidence>
<dbReference type="PANTHER" id="PTHR11550:SF0">
    <property type="entry name" value="CTP SYNTHASE-RELATED"/>
    <property type="match status" value="1"/>
</dbReference>
<proteinExistence type="predicted"/>
<reference evidence="5" key="1">
    <citation type="submission" date="2017-02" db="UniProtKB">
        <authorList>
            <consortium name="WormBaseParasite"/>
        </authorList>
    </citation>
    <scope>IDENTIFICATION</scope>
</reference>
<protein>
    <submittedName>
        <fullName evidence="5">CTP_synth_N domain-containing protein</fullName>
    </submittedName>
</protein>
<organism evidence="5">
    <name type="scientific">Enterobius vermicularis</name>
    <name type="common">Human pinworm</name>
    <dbReference type="NCBI Taxonomy" id="51028"/>
    <lineage>
        <taxon>Eukaryota</taxon>
        <taxon>Metazoa</taxon>
        <taxon>Ecdysozoa</taxon>
        <taxon>Nematoda</taxon>
        <taxon>Chromadorea</taxon>
        <taxon>Rhabditida</taxon>
        <taxon>Spirurina</taxon>
        <taxon>Oxyuridomorpha</taxon>
        <taxon>Oxyuroidea</taxon>
        <taxon>Oxyuridae</taxon>
        <taxon>Enterobius</taxon>
    </lineage>
</organism>
<name>A0A0N4UUC7_ENTVE</name>
<dbReference type="WBParaSite" id="EVEC_0000098301-mRNA-1">
    <property type="protein sequence ID" value="EVEC_0000098301-mRNA-1"/>
    <property type="gene ID" value="EVEC_0000098301"/>
</dbReference>
<dbReference type="InterPro" id="IPR004468">
    <property type="entry name" value="CTP_synthase"/>
</dbReference>
<dbReference type="GO" id="GO:0042802">
    <property type="term" value="F:identical protein binding"/>
    <property type="evidence" value="ECO:0007669"/>
    <property type="project" value="TreeGrafter"/>
</dbReference>
<dbReference type="Gene3D" id="3.40.50.300">
    <property type="entry name" value="P-loop containing nucleotide triphosphate hydrolases"/>
    <property type="match status" value="1"/>
</dbReference>
<dbReference type="GO" id="GO:0019856">
    <property type="term" value="P:pyrimidine nucleobase biosynthetic process"/>
    <property type="evidence" value="ECO:0007669"/>
    <property type="project" value="TreeGrafter"/>
</dbReference>
<dbReference type="Proteomes" id="UP000274131">
    <property type="component" value="Unassembled WGS sequence"/>
</dbReference>
<keyword evidence="1" id="KW-0315">Glutamine amidotransferase</keyword>
<dbReference type="GO" id="GO:0097268">
    <property type="term" value="C:cytoophidium"/>
    <property type="evidence" value="ECO:0007669"/>
    <property type="project" value="TreeGrafter"/>
</dbReference>
<sequence length="202" mass="23612">MAFIEAFTRFQTMAFRDCFMNVHVSLIMFPQSTGEPKTRPTQTSIRELRQRGLIPDLLFLRSEVPLNDVLRTKISSSCTLDPSQVIGVSDVSNIYNVPILLHEQKVVQMIIDRLKLPPKHCWFATPLLILEMHLVYRYEFPKEEVTIALVGKYVRFSDAYASVRKALRHAAMHANRSLVIRVFFCLFGYFPHERKFFYSLFF</sequence>
<dbReference type="EMBL" id="UXUI01002381">
    <property type="protein sequence ID" value="VDD85549.1"/>
    <property type="molecule type" value="Genomic_DNA"/>
</dbReference>
<keyword evidence="4" id="KW-1185">Reference proteome</keyword>
<dbReference type="InterPro" id="IPR017456">
    <property type="entry name" value="CTP_synthase_N"/>
</dbReference>
<dbReference type="AlphaFoldDB" id="A0A0N4UUC7"/>
<evidence type="ECO:0000313" key="5">
    <source>
        <dbReference type="WBParaSite" id="EVEC_0000098301-mRNA-1"/>
    </source>
</evidence>